<dbReference type="InterPro" id="IPR011322">
    <property type="entry name" value="N-reg_PII-like_a/b"/>
</dbReference>
<sequence length="119" mass="12883">MSTNAFTRLQLHRLRKIEIVVHAEDHGAVEDLLKTAGVGGWTMIRDVAGMGHGGFHQGRSIFNDHTGLVMFVGVAEAPVISEVAIGLSRLFETRPGVTFLSDVEVIRSDYFASSTSTLA</sequence>
<dbReference type="GO" id="GO:0030234">
    <property type="term" value="F:enzyme regulator activity"/>
    <property type="evidence" value="ECO:0007669"/>
    <property type="project" value="InterPro"/>
</dbReference>
<dbReference type="GO" id="GO:0006808">
    <property type="term" value="P:regulation of nitrogen utilization"/>
    <property type="evidence" value="ECO:0007669"/>
    <property type="project" value="InterPro"/>
</dbReference>
<organism evidence="2 3">
    <name type="scientific">Novosphingobium piscinae</name>
    <dbReference type="NCBI Taxonomy" id="1507448"/>
    <lineage>
        <taxon>Bacteria</taxon>
        <taxon>Pseudomonadati</taxon>
        <taxon>Pseudomonadota</taxon>
        <taxon>Alphaproteobacteria</taxon>
        <taxon>Sphingomonadales</taxon>
        <taxon>Sphingomonadaceae</taxon>
        <taxon>Novosphingobium</taxon>
    </lineage>
</organism>
<dbReference type="SUPFAM" id="SSF54913">
    <property type="entry name" value="GlnB-like"/>
    <property type="match status" value="1"/>
</dbReference>
<comment type="caution">
    <text evidence="2">The sequence shown here is derived from an EMBL/GenBank/DDBJ whole genome shotgun (WGS) entry which is preliminary data.</text>
</comment>
<dbReference type="AlphaFoldDB" id="A0A7X1FZ80"/>
<dbReference type="Pfam" id="PF00543">
    <property type="entry name" value="P-II"/>
    <property type="match status" value="1"/>
</dbReference>
<name>A0A7X1FZ80_9SPHN</name>
<dbReference type="EMBL" id="JACLAX010000010">
    <property type="protein sequence ID" value="MBC2669685.1"/>
    <property type="molecule type" value="Genomic_DNA"/>
</dbReference>
<evidence type="ECO:0000313" key="3">
    <source>
        <dbReference type="Proteomes" id="UP000551327"/>
    </source>
</evidence>
<protein>
    <recommendedName>
        <fullName evidence="1">Nitrogen regulatory protein P-II</fullName>
    </recommendedName>
</protein>
<dbReference type="RefSeq" id="WP_185679553.1">
    <property type="nucleotide sequence ID" value="NZ_JACLAX010000010.1"/>
</dbReference>
<dbReference type="InterPro" id="IPR002187">
    <property type="entry name" value="N-reg_PII"/>
</dbReference>
<accession>A0A7X1FZ80</accession>
<proteinExistence type="predicted"/>
<dbReference type="Proteomes" id="UP000551327">
    <property type="component" value="Unassembled WGS sequence"/>
</dbReference>
<gene>
    <name evidence="2" type="ORF">H7F53_11070</name>
</gene>
<dbReference type="InterPro" id="IPR015867">
    <property type="entry name" value="N-reg_PII/ATP_PRibTrfase_C"/>
</dbReference>
<dbReference type="Gene3D" id="3.30.70.120">
    <property type="match status" value="1"/>
</dbReference>
<evidence type="ECO:0000256" key="1">
    <source>
        <dbReference type="ARBA" id="ARBA00015681"/>
    </source>
</evidence>
<reference evidence="2 3" key="1">
    <citation type="submission" date="2020-08" db="EMBL/GenBank/DDBJ databases">
        <title>The genome sequence of type strain Novosphingobium piscinae KCTC 42194.</title>
        <authorList>
            <person name="Liu Y."/>
        </authorList>
    </citation>
    <scope>NUCLEOTIDE SEQUENCE [LARGE SCALE GENOMIC DNA]</scope>
    <source>
        <strain evidence="2 3">KCTC 42194</strain>
    </source>
</reference>
<keyword evidence="3" id="KW-1185">Reference proteome</keyword>
<evidence type="ECO:0000313" key="2">
    <source>
        <dbReference type="EMBL" id="MBC2669685.1"/>
    </source>
</evidence>